<proteinExistence type="predicted"/>
<dbReference type="STRING" id="1163730.FFONT_1093"/>
<keyword evidence="2" id="KW-1185">Reference proteome</keyword>
<dbReference type="InParanoid" id="I0A274"/>
<reference evidence="1 2" key="2">
    <citation type="journal article" date="2014" name="Extremophiles">
        <title>Analysis of the complete genome of Fervidococcus fontis confirms the distinct phylogenetic position of the order Fervidicoccales and suggests its environmental function.</title>
        <authorList>
            <person name="Lebedinsky A.V."/>
            <person name="Mardanov A.V."/>
            <person name="Kublanov I.V."/>
            <person name="Gumerov V.M."/>
            <person name="Beletsky A.V."/>
            <person name="Perevalova A.A."/>
            <person name="Bidzhieva S.Kh."/>
            <person name="Bonch-Osmolovskaya E.A."/>
            <person name="Skryabin K.G."/>
            <person name="Ravin N.V."/>
        </authorList>
    </citation>
    <scope>NUCLEOTIDE SEQUENCE [LARGE SCALE GENOMIC DNA]</scope>
    <source>
        <strain evidence="2">DSM 19380 / VKM B-2539 / Kam940</strain>
    </source>
</reference>
<dbReference type="EMBL" id="CP003423">
    <property type="protein sequence ID" value="AFH43081.1"/>
    <property type="molecule type" value="Genomic_DNA"/>
</dbReference>
<gene>
    <name evidence="1" type="ordered locus">FFONT_1093</name>
</gene>
<evidence type="ECO:0000313" key="1">
    <source>
        <dbReference type="EMBL" id="AFH43081.1"/>
    </source>
</evidence>
<reference evidence="2" key="1">
    <citation type="submission" date="2012-03" db="EMBL/GenBank/DDBJ databases">
        <title>Fervidicoccus fontis complete genome analysis confirms its distinct phylogenetic position and predicts its environmental function.</title>
        <authorList>
            <person name="Lebedinsky A.V."/>
            <person name="Mardanov A.V."/>
            <person name="Gumerov V.M."/>
            <person name="Beletsky A.V."/>
            <person name="Kublanov I.V."/>
            <person name="Perevalova A.A."/>
            <person name="Bonch-Osmolovskaya E.A."/>
            <person name="Ravin N.V."/>
            <person name="Skryabin K.G."/>
        </authorList>
    </citation>
    <scope>NUCLEOTIDE SEQUENCE [LARGE SCALE GENOMIC DNA]</scope>
    <source>
        <strain evidence="2">DSM 19380 / VKM B-2539 / Kam940</strain>
    </source>
</reference>
<name>I0A274_FERFK</name>
<dbReference type="HOGENOM" id="CLU_1745476_0_0_2"/>
<protein>
    <submittedName>
        <fullName evidence="1">Uncharacterized protein</fullName>
    </submittedName>
</protein>
<accession>I0A274</accession>
<dbReference type="Proteomes" id="UP000007391">
    <property type="component" value="Chromosome"/>
</dbReference>
<dbReference type="KEGG" id="ffo:FFONT_1093"/>
<sequence length="149" mass="17304">MSESIEFVLNRISIKKEVNYNDLKMRFLNMISNVCYQRGSAQSFVNNVELCKKTIKETESISKLISKIISKNLDDSPLEKSGFLSFFATSFKKDEDFYVFVENDDPGIFKECRNEDFCFSILSVKEAKALKDLSFAKELRINYLNPDFK</sequence>
<dbReference type="RefSeq" id="WP_014558230.1">
    <property type="nucleotide sequence ID" value="NC_017461.1"/>
</dbReference>
<dbReference type="AlphaFoldDB" id="I0A274"/>
<organism evidence="1 2">
    <name type="scientific">Fervidicoccus fontis (strain DSM 19380 / JCM 18336 / VKM B-2539 / Kam940)</name>
    <dbReference type="NCBI Taxonomy" id="1163730"/>
    <lineage>
        <taxon>Archaea</taxon>
        <taxon>Thermoproteota</taxon>
        <taxon>Thermoprotei</taxon>
        <taxon>Fervidicoccales</taxon>
        <taxon>Fervidicoccaceae</taxon>
        <taxon>Fervidicoccus</taxon>
    </lineage>
</organism>
<evidence type="ECO:0000313" key="2">
    <source>
        <dbReference type="Proteomes" id="UP000007391"/>
    </source>
</evidence>
<dbReference type="GeneID" id="12450186"/>